<dbReference type="GO" id="GO:0005789">
    <property type="term" value="C:endoplasmic reticulum membrane"/>
    <property type="evidence" value="ECO:0007669"/>
    <property type="project" value="UniProtKB-SubCell"/>
</dbReference>
<sequence length="234" mass="27270">MNLGETMLLYSVLLDILALTLITIGVVFRKSNYGVSSPSHTLHFIVIALKLFSDIVIKPCNNIDLFILITLCTTIPLAFLSCFFWWYFPTNQRRSTPKIYVAILYGSYIYIVYLFISDDKFIPRVMLRFCLFLQMVEYLPQVRMVVKAKKIDLHVAAYLGILFLSRICYMVYVAYRYDNPIKMYAKFLLCINICTMAFILIFLLFSNVKMLPLVENKHANSPLVEECTEKNFLH</sequence>
<evidence type="ECO:0000256" key="11">
    <source>
        <dbReference type="SAM" id="Phobius"/>
    </source>
</evidence>
<dbReference type="GO" id="GO:0015031">
    <property type="term" value="P:protein transport"/>
    <property type="evidence" value="ECO:0007669"/>
    <property type="project" value="UniProtKB-KW"/>
</dbReference>
<feature type="transmembrane region" description="Helical" evidence="11">
    <location>
        <begin position="99"/>
        <end position="116"/>
    </location>
</feature>
<keyword evidence="8 11" id="KW-1133">Transmembrane helix</keyword>
<name>A0A9N9T443_DIABA</name>
<keyword evidence="4 11" id="KW-0812">Transmembrane</keyword>
<protein>
    <submittedName>
        <fullName evidence="12">Uncharacterized protein</fullName>
    </submittedName>
</protein>
<comment type="subcellular location">
    <subcellularLocation>
        <location evidence="1">Endoplasmic reticulum membrane</location>
        <topology evidence="1">Multi-pass membrane protein</topology>
    </subcellularLocation>
</comment>
<keyword evidence="10" id="KW-0675">Receptor</keyword>
<keyword evidence="5" id="KW-0256">Endoplasmic reticulum</keyword>
<dbReference type="GO" id="GO:0006621">
    <property type="term" value="P:protein retention in ER lumen"/>
    <property type="evidence" value="ECO:0007669"/>
    <property type="project" value="InterPro"/>
</dbReference>
<dbReference type="AlphaFoldDB" id="A0A9N9T443"/>
<evidence type="ECO:0000256" key="2">
    <source>
        <dbReference type="ARBA" id="ARBA00010120"/>
    </source>
</evidence>
<evidence type="ECO:0000256" key="8">
    <source>
        <dbReference type="ARBA" id="ARBA00022989"/>
    </source>
</evidence>
<feature type="transmembrane region" description="Helical" evidence="11">
    <location>
        <begin position="184"/>
        <end position="205"/>
    </location>
</feature>
<keyword evidence="3" id="KW-0813">Transport</keyword>
<keyword evidence="7" id="KW-0653">Protein transport</keyword>
<evidence type="ECO:0000313" key="13">
    <source>
        <dbReference type="Proteomes" id="UP001153709"/>
    </source>
</evidence>
<evidence type="ECO:0000256" key="10">
    <source>
        <dbReference type="ARBA" id="ARBA00023170"/>
    </source>
</evidence>
<accession>A0A9N9T443</accession>
<evidence type="ECO:0000313" key="12">
    <source>
        <dbReference type="EMBL" id="CAG9835402.1"/>
    </source>
</evidence>
<organism evidence="12 13">
    <name type="scientific">Diabrotica balteata</name>
    <name type="common">Banded cucumber beetle</name>
    <dbReference type="NCBI Taxonomy" id="107213"/>
    <lineage>
        <taxon>Eukaryota</taxon>
        <taxon>Metazoa</taxon>
        <taxon>Ecdysozoa</taxon>
        <taxon>Arthropoda</taxon>
        <taxon>Hexapoda</taxon>
        <taxon>Insecta</taxon>
        <taxon>Pterygota</taxon>
        <taxon>Neoptera</taxon>
        <taxon>Endopterygota</taxon>
        <taxon>Coleoptera</taxon>
        <taxon>Polyphaga</taxon>
        <taxon>Cucujiformia</taxon>
        <taxon>Chrysomeloidea</taxon>
        <taxon>Chrysomelidae</taxon>
        <taxon>Galerucinae</taxon>
        <taxon>Diabroticina</taxon>
        <taxon>Diabroticites</taxon>
        <taxon>Diabrotica</taxon>
    </lineage>
</organism>
<dbReference type="Pfam" id="PF00810">
    <property type="entry name" value="ER_lumen_recept"/>
    <property type="match status" value="1"/>
</dbReference>
<dbReference type="InterPro" id="IPR000133">
    <property type="entry name" value="ER_ret_rcpt"/>
</dbReference>
<evidence type="ECO:0000256" key="1">
    <source>
        <dbReference type="ARBA" id="ARBA00004477"/>
    </source>
</evidence>
<feature type="transmembrane region" description="Helical" evidence="11">
    <location>
        <begin position="63"/>
        <end position="87"/>
    </location>
</feature>
<feature type="non-terminal residue" evidence="12">
    <location>
        <position position="234"/>
    </location>
</feature>
<comment type="similarity">
    <text evidence="2">Belongs to the ERD2 family.</text>
</comment>
<evidence type="ECO:0000256" key="5">
    <source>
        <dbReference type="ARBA" id="ARBA00022824"/>
    </source>
</evidence>
<evidence type="ECO:0000256" key="7">
    <source>
        <dbReference type="ARBA" id="ARBA00022927"/>
    </source>
</evidence>
<reference evidence="12" key="1">
    <citation type="submission" date="2022-01" db="EMBL/GenBank/DDBJ databases">
        <authorList>
            <person name="King R."/>
        </authorList>
    </citation>
    <scope>NUCLEOTIDE SEQUENCE</scope>
</reference>
<dbReference type="GO" id="GO:0046923">
    <property type="term" value="F:ER retention sequence binding"/>
    <property type="evidence" value="ECO:0007669"/>
    <property type="project" value="InterPro"/>
</dbReference>
<feature type="transmembrane region" description="Helical" evidence="11">
    <location>
        <begin position="6"/>
        <end position="28"/>
    </location>
</feature>
<gene>
    <name evidence="12" type="ORF">DIABBA_LOCUS8595</name>
</gene>
<evidence type="ECO:0000256" key="9">
    <source>
        <dbReference type="ARBA" id="ARBA00023136"/>
    </source>
</evidence>
<keyword evidence="6" id="KW-0931">ER-Golgi transport</keyword>
<keyword evidence="9 11" id="KW-0472">Membrane</keyword>
<dbReference type="Proteomes" id="UP001153709">
    <property type="component" value="Chromosome 5"/>
</dbReference>
<evidence type="ECO:0000256" key="6">
    <source>
        <dbReference type="ARBA" id="ARBA00022892"/>
    </source>
</evidence>
<dbReference type="GO" id="GO:0016192">
    <property type="term" value="P:vesicle-mediated transport"/>
    <property type="evidence" value="ECO:0007669"/>
    <property type="project" value="UniProtKB-KW"/>
</dbReference>
<evidence type="ECO:0000256" key="3">
    <source>
        <dbReference type="ARBA" id="ARBA00022448"/>
    </source>
</evidence>
<proteinExistence type="inferred from homology"/>
<dbReference type="EMBL" id="OU898280">
    <property type="protein sequence ID" value="CAG9835402.1"/>
    <property type="molecule type" value="Genomic_DNA"/>
</dbReference>
<keyword evidence="13" id="KW-1185">Reference proteome</keyword>
<evidence type="ECO:0000256" key="4">
    <source>
        <dbReference type="ARBA" id="ARBA00022692"/>
    </source>
</evidence>
<feature type="transmembrane region" description="Helical" evidence="11">
    <location>
        <begin position="151"/>
        <end position="172"/>
    </location>
</feature>